<dbReference type="EMBL" id="FNDD01000021">
    <property type="protein sequence ID" value="SDH60320.1"/>
    <property type="molecule type" value="Genomic_DNA"/>
</dbReference>
<gene>
    <name evidence="1" type="ORF">SAMN04488136_12130</name>
</gene>
<dbReference type="RefSeq" id="WP_093276267.1">
    <property type="nucleotide sequence ID" value="NZ_FNDD01000021.1"/>
</dbReference>
<organism evidence="1 2">
    <name type="scientific">Vibrio xiamenensis</name>
    <dbReference type="NCBI Taxonomy" id="861298"/>
    <lineage>
        <taxon>Bacteria</taxon>
        <taxon>Pseudomonadati</taxon>
        <taxon>Pseudomonadota</taxon>
        <taxon>Gammaproteobacteria</taxon>
        <taxon>Vibrionales</taxon>
        <taxon>Vibrionaceae</taxon>
        <taxon>Vibrio</taxon>
    </lineage>
</organism>
<proteinExistence type="predicted"/>
<dbReference type="STRING" id="861298.SAMN04488136_12130"/>
<keyword evidence="2" id="KW-1185">Reference proteome</keyword>
<dbReference type="AlphaFoldDB" id="A0A1G8DS63"/>
<dbReference type="OrthoDB" id="8612466at2"/>
<name>A0A1G8DS63_9VIBR</name>
<dbReference type="Proteomes" id="UP000198854">
    <property type="component" value="Unassembled WGS sequence"/>
</dbReference>
<sequence length="126" mass="14474">MFRRNHIYYRFTKGEVTATHIETNQSATKLCPALSHPRTLMGDFYQLEACVIELTKQVFSKSIFDKPPIVIIQLFGVSEGGYTNVEIRAFKEVMYRSKVKKVCFADTEELLSAVEITTNRFPKVIC</sequence>
<reference evidence="1 2" key="1">
    <citation type="submission" date="2016-10" db="EMBL/GenBank/DDBJ databases">
        <authorList>
            <person name="de Groot N.N."/>
        </authorList>
    </citation>
    <scope>NUCLEOTIDE SEQUENCE [LARGE SCALE GENOMIC DNA]</scope>
    <source>
        <strain evidence="1 2">CGMCC 1.10228</strain>
    </source>
</reference>
<protein>
    <submittedName>
        <fullName evidence="1">Uncharacterized protein</fullName>
    </submittedName>
</protein>
<evidence type="ECO:0000313" key="1">
    <source>
        <dbReference type="EMBL" id="SDH60320.1"/>
    </source>
</evidence>
<accession>A0A1G8DS63</accession>
<evidence type="ECO:0000313" key="2">
    <source>
        <dbReference type="Proteomes" id="UP000198854"/>
    </source>
</evidence>